<proteinExistence type="predicted"/>
<dbReference type="Proteomes" id="UP001153618">
    <property type="component" value="Unassembled WGS sequence"/>
</dbReference>
<organism evidence="2 3">
    <name type="scientific">Penicillium olsonii</name>
    <dbReference type="NCBI Taxonomy" id="99116"/>
    <lineage>
        <taxon>Eukaryota</taxon>
        <taxon>Fungi</taxon>
        <taxon>Dikarya</taxon>
        <taxon>Ascomycota</taxon>
        <taxon>Pezizomycotina</taxon>
        <taxon>Eurotiomycetes</taxon>
        <taxon>Eurotiomycetidae</taxon>
        <taxon>Eurotiales</taxon>
        <taxon>Aspergillaceae</taxon>
        <taxon>Penicillium</taxon>
    </lineage>
</organism>
<comment type="caution">
    <text evidence="2">The sequence shown here is derived from an EMBL/GenBank/DDBJ whole genome shotgun (WGS) entry which is preliminary data.</text>
</comment>
<sequence length="220" mass="24265">MAPLNLDDVIHYRPPTKKPHFKLFRAPGSHDRIHSQIPLDRPAPAHLFLSSQHRHSSLPFSGHAPYLQSHFHAPSEVGTLLAPNEFAEEVTIDSSNKFEMDFLSASSGRDTNATKSNIHTAGRELPDDVSSSDLGQGLSDQRHNDFQGNEHHENNVTSSFQDIIKGGGLEQSTPLYSTSVRDGLCIPVAEEEFLSGTEACENAGQCSLSQLRCPVLWLTW</sequence>
<evidence type="ECO:0000313" key="2">
    <source>
        <dbReference type="EMBL" id="CAG8190588.1"/>
    </source>
</evidence>
<reference evidence="2" key="1">
    <citation type="submission" date="2021-07" db="EMBL/GenBank/DDBJ databases">
        <authorList>
            <person name="Branca A.L. A."/>
        </authorList>
    </citation>
    <scope>NUCLEOTIDE SEQUENCE</scope>
</reference>
<feature type="region of interest" description="Disordered" evidence="1">
    <location>
        <begin position="107"/>
        <end position="140"/>
    </location>
</feature>
<gene>
    <name evidence="2" type="ORF">POLS_LOCUS7234</name>
</gene>
<dbReference type="EMBL" id="CAJVOS010000043">
    <property type="protein sequence ID" value="CAG8190588.1"/>
    <property type="molecule type" value="Genomic_DNA"/>
</dbReference>
<evidence type="ECO:0000256" key="1">
    <source>
        <dbReference type="SAM" id="MobiDB-lite"/>
    </source>
</evidence>
<accession>A0A9W4HZD8</accession>
<name>A0A9W4HZD8_PENOL</name>
<protein>
    <submittedName>
        <fullName evidence="2">Uncharacterized protein</fullName>
    </submittedName>
</protein>
<keyword evidence="3" id="KW-1185">Reference proteome</keyword>
<evidence type="ECO:0000313" key="3">
    <source>
        <dbReference type="Proteomes" id="UP001153618"/>
    </source>
</evidence>
<feature type="compositionally biased region" description="Polar residues" evidence="1">
    <location>
        <begin position="107"/>
        <end position="119"/>
    </location>
</feature>
<dbReference type="OrthoDB" id="2143914at2759"/>
<dbReference type="AlphaFoldDB" id="A0A9W4HZD8"/>